<comment type="caution">
    <text evidence="6">The sequence shown here is derived from an EMBL/GenBank/DDBJ whole genome shotgun (WGS) entry which is preliminary data.</text>
</comment>
<dbReference type="AlphaFoldDB" id="A0A1X0IBI5"/>
<accession>A0A1X0IBI5</accession>
<dbReference type="PROSITE" id="PS51118">
    <property type="entry name" value="HTH_HXLR"/>
    <property type="match status" value="1"/>
</dbReference>
<dbReference type="Gene3D" id="1.10.10.10">
    <property type="entry name" value="Winged helix-like DNA-binding domain superfamily/Winged helix DNA-binding domain"/>
    <property type="match status" value="1"/>
</dbReference>
<name>A0A1X0IBI5_9MYCO</name>
<evidence type="ECO:0000256" key="2">
    <source>
        <dbReference type="ARBA" id="ARBA00023125"/>
    </source>
</evidence>
<evidence type="ECO:0000256" key="4">
    <source>
        <dbReference type="SAM" id="MobiDB-lite"/>
    </source>
</evidence>
<dbReference type="InterPro" id="IPR002577">
    <property type="entry name" value="HTH_HxlR"/>
</dbReference>
<dbReference type="EMBL" id="MVIE01000011">
    <property type="protein sequence ID" value="ORB42115.1"/>
    <property type="molecule type" value="Genomic_DNA"/>
</dbReference>
<reference evidence="6 7" key="1">
    <citation type="submission" date="2017-02" db="EMBL/GenBank/DDBJ databases">
        <title>The new phylogeny of genus Mycobacterium.</title>
        <authorList>
            <person name="Tortoli E."/>
            <person name="Trovato A."/>
            <person name="Cirillo D.M."/>
        </authorList>
    </citation>
    <scope>NUCLEOTIDE SEQUENCE [LARGE SCALE GENOMIC DNA]</scope>
    <source>
        <strain evidence="6 7">DSM 45000</strain>
    </source>
</reference>
<evidence type="ECO:0000259" key="5">
    <source>
        <dbReference type="PROSITE" id="PS51118"/>
    </source>
</evidence>
<dbReference type="CDD" id="cd00090">
    <property type="entry name" value="HTH_ARSR"/>
    <property type="match status" value="1"/>
</dbReference>
<keyword evidence="7" id="KW-1185">Reference proteome</keyword>
<keyword evidence="3" id="KW-0804">Transcription</keyword>
<dbReference type="InterPro" id="IPR036390">
    <property type="entry name" value="WH_DNA-bd_sf"/>
</dbReference>
<dbReference type="STRING" id="590652.BST39_11590"/>
<dbReference type="OrthoDB" id="8904061at2"/>
<dbReference type="InterPro" id="IPR011991">
    <property type="entry name" value="ArsR-like_HTH"/>
</dbReference>
<dbReference type="Proteomes" id="UP000192513">
    <property type="component" value="Unassembled WGS sequence"/>
</dbReference>
<dbReference type="GO" id="GO:0003677">
    <property type="term" value="F:DNA binding"/>
    <property type="evidence" value="ECO:0007669"/>
    <property type="project" value="UniProtKB-KW"/>
</dbReference>
<dbReference type="PANTHER" id="PTHR33204">
    <property type="entry name" value="TRANSCRIPTIONAL REGULATOR, MARR FAMILY"/>
    <property type="match status" value="1"/>
</dbReference>
<dbReference type="Pfam" id="PF01638">
    <property type="entry name" value="HxlR"/>
    <property type="match status" value="1"/>
</dbReference>
<gene>
    <name evidence="6" type="ORF">BST39_11590</name>
</gene>
<feature type="domain" description="HTH hxlR-type" evidence="5">
    <location>
        <begin position="29"/>
        <end position="120"/>
    </location>
</feature>
<dbReference type="InterPro" id="IPR036388">
    <property type="entry name" value="WH-like_DNA-bd_sf"/>
</dbReference>
<sequence length="120" mass="13470">MEKKATLRNPKRQSVARPGRPVRGSTTGRPLMAALDLLGRRWALRILWELRDGPLGARSLRERCDGMSPSVLYDRLGDLTGAGLVVQRDDQCYELSEAGLSLGEALNPLDQWARRWAERT</sequence>
<evidence type="ECO:0000313" key="7">
    <source>
        <dbReference type="Proteomes" id="UP000192513"/>
    </source>
</evidence>
<dbReference type="SUPFAM" id="SSF46785">
    <property type="entry name" value="Winged helix' DNA-binding domain"/>
    <property type="match status" value="1"/>
</dbReference>
<protein>
    <submittedName>
        <fullName evidence="6">Transcriptional regulator</fullName>
    </submittedName>
</protein>
<dbReference type="PANTHER" id="PTHR33204:SF37">
    <property type="entry name" value="HTH-TYPE TRANSCRIPTIONAL REGULATOR YODB"/>
    <property type="match status" value="1"/>
</dbReference>
<feature type="region of interest" description="Disordered" evidence="4">
    <location>
        <begin position="1"/>
        <end position="28"/>
    </location>
</feature>
<organism evidence="6 7">
    <name type="scientific">Mycobacterium paraseoulense</name>
    <dbReference type="NCBI Taxonomy" id="590652"/>
    <lineage>
        <taxon>Bacteria</taxon>
        <taxon>Bacillati</taxon>
        <taxon>Actinomycetota</taxon>
        <taxon>Actinomycetes</taxon>
        <taxon>Mycobacteriales</taxon>
        <taxon>Mycobacteriaceae</taxon>
        <taxon>Mycobacterium</taxon>
    </lineage>
</organism>
<evidence type="ECO:0000256" key="1">
    <source>
        <dbReference type="ARBA" id="ARBA00023015"/>
    </source>
</evidence>
<keyword evidence="2" id="KW-0238">DNA-binding</keyword>
<evidence type="ECO:0000313" key="6">
    <source>
        <dbReference type="EMBL" id="ORB42115.1"/>
    </source>
</evidence>
<evidence type="ECO:0000256" key="3">
    <source>
        <dbReference type="ARBA" id="ARBA00023163"/>
    </source>
</evidence>
<keyword evidence="1" id="KW-0805">Transcription regulation</keyword>
<proteinExistence type="predicted"/>